<accession>A0ABS4ICA1</accession>
<protein>
    <submittedName>
        <fullName evidence="2">P27 family predicted phage terminase small subunit</fullName>
    </submittedName>
</protein>
<feature type="region of interest" description="Disordered" evidence="1">
    <location>
        <begin position="105"/>
        <end position="126"/>
    </location>
</feature>
<keyword evidence="3" id="KW-1185">Reference proteome</keyword>
<dbReference type="Pfam" id="PF05119">
    <property type="entry name" value="Terminase_4"/>
    <property type="match status" value="1"/>
</dbReference>
<organism evidence="2 3">
    <name type="scientific">Virgibacillus natechei</name>
    <dbReference type="NCBI Taxonomy" id="1216297"/>
    <lineage>
        <taxon>Bacteria</taxon>
        <taxon>Bacillati</taxon>
        <taxon>Bacillota</taxon>
        <taxon>Bacilli</taxon>
        <taxon>Bacillales</taxon>
        <taxon>Bacillaceae</taxon>
        <taxon>Virgibacillus</taxon>
    </lineage>
</organism>
<evidence type="ECO:0000256" key="1">
    <source>
        <dbReference type="SAM" id="MobiDB-lite"/>
    </source>
</evidence>
<name>A0ABS4ICA1_9BACI</name>
<dbReference type="RefSeq" id="WP_209461233.1">
    <property type="nucleotide sequence ID" value="NZ_CP110224.1"/>
</dbReference>
<dbReference type="InterPro" id="IPR006448">
    <property type="entry name" value="Phage_term_ssu_P27"/>
</dbReference>
<reference evidence="2 3" key="1">
    <citation type="submission" date="2021-03" db="EMBL/GenBank/DDBJ databases">
        <title>Genomic Encyclopedia of Type Strains, Phase IV (KMG-IV): sequencing the most valuable type-strain genomes for metagenomic binning, comparative biology and taxonomic classification.</title>
        <authorList>
            <person name="Goeker M."/>
        </authorList>
    </citation>
    <scope>NUCLEOTIDE SEQUENCE [LARGE SCALE GENOMIC DNA]</scope>
    <source>
        <strain evidence="2 3">DSM 25609</strain>
    </source>
</reference>
<dbReference type="Proteomes" id="UP001519345">
    <property type="component" value="Unassembled WGS sequence"/>
</dbReference>
<dbReference type="EMBL" id="JAGGKX010000001">
    <property type="protein sequence ID" value="MBP1967986.1"/>
    <property type="molecule type" value="Genomic_DNA"/>
</dbReference>
<dbReference type="NCBIfam" id="TIGR01558">
    <property type="entry name" value="sm_term_P27"/>
    <property type="match status" value="1"/>
</dbReference>
<gene>
    <name evidence="2" type="ORF">J2Z83_000078</name>
</gene>
<evidence type="ECO:0000313" key="2">
    <source>
        <dbReference type="EMBL" id="MBP1967986.1"/>
    </source>
</evidence>
<proteinExistence type="predicted"/>
<comment type="caution">
    <text evidence="2">The sequence shown here is derived from an EMBL/GenBank/DDBJ whole genome shotgun (WGS) entry which is preliminary data.</text>
</comment>
<evidence type="ECO:0000313" key="3">
    <source>
        <dbReference type="Proteomes" id="UP001519345"/>
    </source>
</evidence>
<sequence>MEEIKPPTFLNAATKKKYIQVAQMLMEDGNWKDGDDIALSALFANYQRWIQAERAIKKNKSLTFTTDSNYSQQIPEISIANNAMKSMLSFIKEFGLSPKERKKLKDTLMGDGSSGGDDELNNMIVK</sequence>